<reference evidence="3 4" key="1">
    <citation type="journal article" date="2016" name="Environ. Microbiol.">
        <title>New Methyloceanibacter diversity from North Sea sediments includes methanotroph containing solely the soluble methane monooxygenase.</title>
        <authorList>
            <person name="Vekeman B."/>
            <person name="Kerckhof F.M."/>
            <person name="Cremers G."/>
            <person name="de Vos P."/>
            <person name="Vandamme P."/>
            <person name="Boon N."/>
            <person name="Op den Camp H.J."/>
            <person name="Heylen K."/>
        </authorList>
    </citation>
    <scope>NUCLEOTIDE SEQUENCE [LARGE SCALE GENOMIC DNA]</scope>
    <source>
        <strain evidence="3 4">R-67177</strain>
    </source>
</reference>
<protein>
    <recommendedName>
        <fullName evidence="2">DUF7146 domain-containing protein</fullName>
    </recommendedName>
</protein>
<evidence type="ECO:0000256" key="1">
    <source>
        <dbReference type="SAM" id="MobiDB-lite"/>
    </source>
</evidence>
<gene>
    <name evidence="3" type="ORF">AUC71_15030</name>
</gene>
<sequence>MNAADIARALGGRRVGEAGWWECRCPVHDDRHPSLNLKDAMHGGREVVSIKCHAGCPRDEIVEALRSMGLWRGRGRPSNTEWRKPEAPKAPDEPRYYRAAMRTWRSSRPAGGTIAETYLRSRGISLSVPGALRFAPSLRHRDTNGSGPRAGGAW</sequence>
<evidence type="ECO:0000259" key="2">
    <source>
        <dbReference type="Pfam" id="PF23639"/>
    </source>
</evidence>
<dbReference type="AlphaFoldDB" id="A0A1E3WBP0"/>
<dbReference type="Proteomes" id="UP000095042">
    <property type="component" value="Unassembled WGS sequence"/>
</dbReference>
<feature type="compositionally biased region" description="Basic and acidic residues" evidence="1">
    <location>
        <begin position="81"/>
        <end position="93"/>
    </location>
</feature>
<dbReference type="EMBL" id="LPWD01000292">
    <property type="protein sequence ID" value="ODS02497.1"/>
    <property type="molecule type" value="Genomic_DNA"/>
</dbReference>
<name>A0A1E3WBP0_9HYPH</name>
<dbReference type="InterPro" id="IPR055570">
    <property type="entry name" value="DUF7146"/>
</dbReference>
<proteinExistence type="predicted"/>
<dbReference type="OrthoDB" id="34187at2"/>
<feature type="region of interest" description="Disordered" evidence="1">
    <location>
        <begin position="73"/>
        <end position="93"/>
    </location>
</feature>
<dbReference type="RefSeq" id="WP_069624313.1">
    <property type="nucleotide sequence ID" value="NZ_LPWD01000292.1"/>
</dbReference>
<organism evidence="3 4">
    <name type="scientific">Methyloceanibacter marginalis</name>
    <dbReference type="NCBI Taxonomy" id="1774971"/>
    <lineage>
        <taxon>Bacteria</taxon>
        <taxon>Pseudomonadati</taxon>
        <taxon>Pseudomonadota</taxon>
        <taxon>Alphaproteobacteria</taxon>
        <taxon>Hyphomicrobiales</taxon>
        <taxon>Hyphomicrobiaceae</taxon>
        <taxon>Methyloceanibacter</taxon>
    </lineage>
</organism>
<dbReference type="Pfam" id="PF23639">
    <property type="entry name" value="DUF7146"/>
    <property type="match status" value="1"/>
</dbReference>
<evidence type="ECO:0000313" key="4">
    <source>
        <dbReference type="Proteomes" id="UP000095042"/>
    </source>
</evidence>
<feature type="domain" description="DUF7146" evidence="2">
    <location>
        <begin position="98"/>
        <end position="143"/>
    </location>
</feature>
<evidence type="ECO:0000313" key="3">
    <source>
        <dbReference type="EMBL" id="ODS02497.1"/>
    </source>
</evidence>
<comment type="caution">
    <text evidence="3">The sequence shown here is derived from an EMBL/GenBank/DDBJ whole genome shotgun (WGS) entry which is preliminary data.</text>
</comment>
<keyword evidence="4" id="KW-1185">Reference proteome</keyword>
<accession>A0A1E3WBP0</accession>